<protein>
    <submittedName>
        <fullName evidence="2">Uncharacterized protein</fullName>
    </submittedName>
</protein>
<accession>A0A2I0R112</accession>
<gene>
    <name evidence="2" type="ORF">CW751_10440</name>
</gene>
<comment type="caution">
    <text evidence="2">The sequence shown here is derived from an EMBL/GenBank/DDBJ whole genome shotgun (WGS) entry which is preliminary data.</text>
</comment>
<name>A0A2I0R112_9FLAO</name>
<keyword evidence="3" id="KW-1185">Reference proteome</keyword>
<feature type="compositionally biased region" description="Polar residues" evidence="1">
    <location>
        <begin position="1"/>
        <end position="15"/>
    </location>
</feature>
<sequence length="354" mass="41767">MSFGQTVPPITNQASPEEKQEELQQNRVNTFDSQALSVRQIEFQENVNAFYSGINAINYSSTRKTPTSQQKQQLNKQLKTIEKIDSESFEYHLFKYKLGNYDFSKINHLKKAAELKPHHQEVLKEFSAFSYINGNERQLRKYLKLYSQFNYKQDEFYVMARNVLLSMPKNTYLITHGENDTYPILIEQKIKNIRPDVEIISLDHLQSEDFREKLKKQGFKMPKKLIIDTAFFDVFMHLNKTKNIVVAPSVPRSYIEKGEEITSMGLGFALFSNPQKDYNRMLYEQTMRKQITEHINNSRENAPIMSNYLPFLLKVRNEYNERNDIESLQEIEHLILEIARLSNKQNQVNRLLNK</sequence>
<evidence type="ECO:0000256" key="1">
    <source>
        <dbReference type="SAM" id="MobiDB-lite"/>
    </source>
</evidence>
<feature type="region of interest" description="Disordered" evidence="1">
    <location>
        <begin position="1"/>
        <end position="21"/>
    </location>
</feature>
<proteinExistence type="predicted"/>
<dbReference type="EMBL" id="PJNI01000011">
    <property type="protein sequence ID" value="PKR80264.1"/>
    <property type="molecule type" value="Genomic_DNA"/>
</dbReference>
<reference evidence="2 3" key="1">
    <citation type="submission" date="2017-12" db="EMBL/GenBank/DDBJ databases">
        <title>The draft genome sequence of Brumimicrobium saltpan LHR20.</title>
        <authorList>
            <person name="Do Z.-J."/>
            <person name="Luo H.-R."/>
        </authorList>
    </citation>
    <scope>NUCLEOTIDE SEQUENCE [LARGE SCALE GENOMIC DNA]</scope>
    <source>
        <strain evidence="2 3">LHR20</strain>
    </source>
</reference>
<evidence type="ECO:0000313" key="2">
    <source>
        <dbReference type="EMBL" id="PKR80264.1"/>
    </source>
</evidence>
<organism evidence="2 3">
    <name type="scientific">Brumimicrobium salinarum</name>
    <dbReference type="NCBI Taxonomy" id="2058658"/>
    <lineage>
        <taxon>Bacteria</taxon>
        <taxon>Pseudomonadati</taxon>
        <taxon>Bacteroidota</taxon>
        <taxon>Flavobacteriia</taxon>
        <taxon>Flavobacteriales</taxon>
        <taxon>Crocinitomicaceae</taxon>
        <taxon>Brumimicrobium</taxon>
    </lineage>
</organism>
<dbReference type="Proteomes" id="UP000236654">
    <property type="component" value="Unassembled WGS sequence"/>
</dbReference>
<dbReference type="AlphaFoldDB" id="A0A2I0R112"/>
<evidence type="ECO:0000313" key="3">
    <source>
        <dbReference type="Proteomes" id="UP000236654"/>
    </source>
</evidence>